<dbReference type="OrthoDB" id="3356102at2759"/>
<evidence type="ECO:0000313" key="3">
    <source>
        <dbReference type="EMBL" id="RXK41421.1"/>
    </source>
</evidence>
<evidence type="ECO:0008006" key="5">
    <source>
        <dbReference type="Google" id="ProtNLM"/>
    </source>
</evidence>
<sequence>MLNLVAFSLLSLLAKAAPCVLFDTSKNLYVFGGSQDVNLGTSSSFGSPSPKTLSSTGRPSWTGNTTQCFINQYNNIMYVLGADTDISTVYVYNFATDVWSTQTTSSPPPNLGSRSASTLDHDTLVIFTLPTGGSQSLYSLDLSSVTTAASGSPLAWEAVEAPSFSTDGYTPTLSEASNHILFFGAPGTTAGSADIFVIHYSYFQPSAQAFPGSNGASSFPDASGQAFNIPNGDNAQDQVVFVPEDFSSTYVVTHWTNPGDFSSTSGVPFATSLINSTQTLPAPTSQDKSAAYASDGSALVQIDSNGDIYYMTGAINSDYTVASSATWTKMSYSLSGVSGSSSNSTSSASSSASASGSGGASASASKTSSVSGSFTSSSASSTSSSTSGGASRVGAVDVALVLVGLGAFGAALL</sequence>
<gene>
    <name evidence="3" type="ORF">M231_01327</name>
</gene>
<accession>A0A4Q1BTL3</accession>
<organism evidence="3 4">
    <name type="scientific">Tremella mesenterica</name>
    <name type="common">Jelly fungus</name>
    <dbReference type="NCBI Taxonomy" id="5217"/>
    <lineage>
        <taxon>Eukaryota</taxon>
        <taxon>Fungi</taxon>
        <taxon>Dikarya</taxon>
        <taxon>Basidiomycota</taxon>
        <taxon>Agaricomycotina</taxon>
        <taxon>Tremellomycetes</taxon>
        <taxon>Tremellales</taxon>
        <taxon>Tremellaceae</taxon>
        <taxon>Tremella</taxon>
    </lineage>
</organism>
<reference evidence="3 4" key="1">
    <citation type="submission" date="2016-06" db="EMBL/GenBank/DDBJ databases">
        <title>Evolution of pathogenesis and genome organization in the Tremellales.</title>
        <authorList>
            <person name="Cuomo C."/>
            <person name="Litvintseva A."/>
            <person name="Heitman J."/>
            <person name="Chen Y."/>
            <person name="Sun S."/>
            <person name="Springer D."/>
            <person name="Dromer F."/>
            <person name="Young S."/>
            <person name="Zeng Q."/>
            <person name="Chapman S."/>
            <person name="Gujja S."/>
            <person name="Saif S."/>
            <person name="Birren B."/>
        </authorList>
    </citation>
    <scope>NUCLEOTIDE SEQUENCE [LARGE SCALE GENOMIC DNA]</scope>
    <source>
        <strain evidence="3 4">ATCC 28783</strain>
    </source>
</reference>
<feature type="region of interest" description="Disordered" evidence="1">
    <location>
        <begin position="366"/>
        <end position="390"/>
    </location>
</feature>
<name>A0A4Q1BTL3_TREME</name>
<dbReference type="Gene3D" id="2.120.10.80">
    <property type="entry name" value="Kelch-type beta propeller"/>
    <property type="match status" value="1"/>
</dbReference>
<evidence type="ECO:0000313" key="4">
    <source>
        <dbReference type="Proteomes" id="UP000289152"/>
    </source>
</evidence>
<evidence type="ECO:0000256" key="1">
    <source>
        <dbReference type="SAM" id="MobiDB-lite"/>
    </source>
</evidence>
<protein>
    <recommendedName>
        <fullName evidence="5">Kelch repeat protein</fullName>
    </recommendedName>
</protein>
<dbReference type="VEuPathDB" id="FungiDB:TREMEDRAFT_44308"/>
<dbReference type="AlphaFoldDB" id="A0A4Q1BTL3"/>
<feature type="chain" id="PRO_5020890116" description="Kelch repeat protein" evidence="2">
    <location>
        <begin position="17"/>
        <end position="413"/>
    </location>
</feature>
<feature type="signal peptide" evidence="2">
    <location>
        <begin position="1"/>
        <end position="16"/>
    </location>
</feature>
<evidence type="ECO:0000256" key="2">
    <source>
        <dbReference type="SAM" id="SignalP"/>
    </source>
</evidence>
<keyword evidence="4" id="KW-1185">Reference proteome</keyword>
<dbReference type="InterPro" id="IPR015915">
    <property type="entry name" value="Kelch-typ_b-propeller"/>
</dbReference>
<dbReference type="EMBL" id="SDIL01000009">
    <property type="protein sequence ID" value="RXK41421.1"/>
    <property type="molecule type" value="Genomic_DNA"/>
</dbReference>
<proteinExistence type="predicted"/>
<dbReference type="Proteomes" id="UP000289152">
    <property type="component" value="Unassembled WGS sequence"/>
</dbReference>
<comment type="caution">
    <text evidence="3">The sequence shown here is derived from an EMBL/GenBank/DDBJ whole genome shotgun (WGS) entry which is preliminary data.</text>
</comment>
<dbReference type="SUPFAM" id="SSF117281">
    <property type="entry name" value="Kelch motif"/>
    <property type="match status" value="1"/>
</dbReference>
<dbReference type="InParanoid" id="A0A4Q1BTL3"/>
<keyword evidence="2" id="KW-0732">Signal</keyword>